<reference evidence="6" key="1">
    <citation type="journal article" date="2015" name="Nature">
        <title>Complex archaea that bridge the gap between prokaryotes and eukaryotes.</title>
        <authorList>
            <person name="Spang A."/>
            <person name="Saw J.H."/>
            <person name="Jorgensen S.L."/>
            <person name="Zaremba-Niedzwiedzka K."/>
            <person name="Martijn J."/>
            <person name="Lind A.E."/>
            <person name="van Eijk R."/>
            <person name="Schleper C."/>
            <person name="Guy L."/>
            <person name="Ettema T.J."/>
        </authorList>
    </citation>
    <scope>NUCLEOTIDE SEQUENCE</scope>
</reference>
<dbReference type="GO" id="GO:0016020">
    <property type="term" value="C:membrane"/>
    <property type="evidence" value="ECO:0007669"/>
    <property type="project" value="UniProtKB-SubCell"/>
</dbReference>
<protein>
    <recommendedName>
        <fullName evidence="7">DoxX subfamily</fullName>
    </recommendedName>
</protein>
<evidence type="ECO:0000256" key="1">
    <source>
        <dbReference type="ARBA" id="ARBA00004141"/>
    </source>
</evidence>
<evidence type="ECO:0000313" key="6">
    <source>
        <dbReference type="EMBL" id="KKL21825.1"/>
    </source>
</evidence>
<gene>
    <name evidence="6" type="ORF">LCGC14_2441570</name>
</gene>
<dbReference type="InterPro" id="IPR032808">
    <property type="entry name" value="DoxX"/>
</dbReference>
<organism evidence="6">
    <name type="scientific">marine sediment metagenome</name>
    <dbReference type="NCBI Taxonomy" id="412755"/>
    <lineage>
        <taxon>unclassified sequences</taxon>
        <taxon>metagenomes</taxon>
        <taxon>ecological metagenomes</taxon>
    </lineage>
</organism>
<name>A0A0F9BIZ1_9ZZZZ</name>
<evidence type="ECO:0000256" key="3">
    <source>
        <dbReference type="ARBA" id="ARBA00022989"/>
    </source>
</evidence>
<dbReference type="EMBL" id="LAZR01037585">
    <property type="protein sequence ID" value="KKL21825.1"/>
    <property type="molecule type" value="Genomic_DNA"/>
</dbReference>
<evidence type="ECO:0000256" key="4">
    <source>
        <dbReference type="ARBA" id="ARBA00023136"/>
    </source>
</evidence>
<keyword evidence="3 5" id="KW-1133">Transmembrane helix</keyword>
<keyword evidence="2 5" id="KW-0812">Transmembrane</keyword>
<feature type="transmembrane region" description="Helical" evidence="5">
    <location>
        <begin position="143"/>
        <end position="163"/>
    </location>
</feature>
<evidence type="ECO:0000256" key="2">
    <source>
        <dbReference type="ARBA" id="ARBA00022692"/>
    </source>
</evidence>
<comment type="caution">
    <text evidence="6">The sequence shown here is derived from an EMBL/GenBank/DDBJ whole genome shotgun (WGS) entry which is preliminary data.</text>
</comment>
<sequence>MLKKTLFFLALCPTQLPKYTTTQLTSLVVLRILIGWHFLYEGIVKVLNPYWSSAAFLLETKGIFSGLATSIVASPAALGIIDFLNMWGLIVIGLGLIAGCLTRIASISGIALLFFYYVFNPPLIGYTYSTPVEGSYLIVNKNLIEMCALFVLTIFPTGTTVGLDRLIFLKKKPE</sequence>
<accession>A0A0F9BIZ1</accession>
<comment type="subcellular location">
    <subcellularLocation>
        <location evidence="1">Membrane</location>
        <topology evidence="1">Multi-pass membrane protein</topology>
    </subcellularLocation>
</comment>
<feature type="transmembrane region" description="Helical" evidence="5">
    <location>
        <begin position="91"/>
        <end position="119"/>
    </location>
</feature>
<keyword evidence="4 5" id="KW-0472">Membrane</keyword>
<evidence type="ECO:0000256" key="5">
    <source>
        <dbReference type="SAM" id="Phobius"/>
    </source>
</evidence>
<dbReference type="AlphaFoldDB" id="A0A0F9BIZ1"/>
<dbReference type="Pfam" id="PF07681">
    <property type="entry name" value="DoxX"/>
    <property type="match status" value="1"/>
</dbReference>
<proteinExistence type="predicted"/>
<evidence type="ECO:0008006" key="7">
    <source>
        <dbReference type="Google" id="ProtNLM"/>
    </source>
</evidence>